<organism evidence="1 2">
    <name type="scientific">Candidatus Falkowbacteria bacterium CG10_big_fil_rev_8_21_14_0_10_37_18</name>
    <dbReference type="NCBI Taxonomy" id="1974562"/>
    <lineage>
        <taxon>Bacteria</taxon>
        <taxon>Candidatus Falkowiibacteriota</taxon>
    </lineage>
</organism>
<accession>A0A2H0V9R7</accession>
<dbReference type="InterPro" id="IPR029044">
    <property type="entry name" value="Nucleotide-diphossugar_trans"/>
</dbReference>
<evidence type="ECO:0008006" key="3">
    <source>
        <dbReference type="Google" id="ProtNLM"/>
    </source>
</evidence>
<evidence type="ECO:0000313" key="1">
    <source>
        <dbReference type="EMBL" id="PIR95811.1"/>
    </source>
</evidence>
<dbReference type="SUPFAM" id="SSF53335">
    <property type="entry name" value="S-adenosyl-L-methionine-dependent methyltransferases"/>
    <property type="match status" value="1"/>
</dbReference>
<dbReference type="SUPFAM" id="SSF53448">
    <property type="entry name" value="Nucleotide-diphospho-sugar transferases"/>
    <property type="match status" value="1"/>
</dbReference>
<proteinExistence type="predicted"/>
<dbReference type="Proteomes" id="UP000229972">
    <property type="component" value="Unassembled WGS sequence"/>
</dbReference>
<gene>
    <name evidence="1" type="ORF">COT93_00495</name>
</gene>
<dbReference type="CDD" id="cd02440">
    <property type="entry name" value="AdoMet_MTases"/>
    <property type="match status" value="1"/>
</dbReference>
<dbReference type="InterPro" id="IPR004951">
    <property type="entry name" value="DUF268_CAE_spp"/>
</dbReference>
<dbReference type="Pfam" id="PF03269">
    <property type="entry name" value="DUF268"/>
    <property type="match status" value="1"/>
</dbReference>
<evidence type="ECO:0000313" key="2">
    <source>
        <dbReference type="Proteomes" id="UP000229972"/>
    </source>
</evidence>
<dbReference type="InterPro" id="IPR029063">
    <property type="entry name" value="SAM-dependent_MTases_sf"/>
</dbReference>
<sequence length="469" mass="53930">MCQKNNIQHIGGLECTEAGTPLLSSAFQLVRERAKYNILVFINADIILTKDFLKIFNFLPEKDFLVVGRRWDLNITKLLDFSGKWEDEVNSLINKSGKLHAPAGSDYFIFNKDSFKNLPPFAVGRVGWDNWMLQNAFNKNIIVVDATPLAKVIHQNHDYKHKVAAGKKEDGKNMSLTGMSRFLPTLRNIEHELRLNGIKKRTTFFMNFSQIVKKNIYYFMVKFLTLLRGAFSLIAKMAKKVIEFINAPLFYLEQSECEKFSDCQLLAKVLYNQPPNSDRYLEYPWMLKNITITSGKILDVGSTASNMLYNFLSKTIEINSIDLNSKEIENDSIKFSVGDIRKTNYSDNYFDLISCISTLEHIGVSGRYGSDEDPNGDKKAVQEMARILKPGGTMLVTVPYGIKDVLPINKLYNKERIENLFKGFSSVEIEYRKYFKKFHLWLTTTEEEAAKTDMIKDSWYAIAFIKVKK</sequence>
<name>A0A2H0V9R7_9BACT</name>
<reference evidence="2" key="1">
    <citation type="submission" date="2017-09" db="EMBL/GenBank/DDBJ databases">
        <title>Depth-based differentiation of microbial function through sediment-hosted aquifers and enrichment of novel symbionts in the deep terrestrial subsurface.</title>
        <authorList>
            <person name="Probst A.J."/>
            <person name="Ladd B."/>
            <person name="Jarett J.K."/>
            <person name="Geller-Mcgrath D.E."/>
            <person name="Sieber C.M.K."/>
            <person name="Emerson J.B."/>
            <person name="Anantharaman K."/>
            <person name="Thomas B.C."/>
            <person name="Malmstrom R."/>
            <person name="Stieglmeier M."/>
            <person name="Klingl A."/>
            <person name="Woyke T."/>
            <person name="Ryan C.M."/>
            <person name="Banfield J.F."/>
        </authorList>
    </citation>
    <scope>NUCLEOTIDE SEQUENCE [LARGE SCALE GENOMIC DNA]</scope>
</reference>
<protein>
    <recommendedName>
        <fullName evidence="3">Methyltransferase type 11 domain-containing protein</fullName>
    </recommendedName>
</protein>
<dbReference type="AlphaFoldDB" id="A0A2H0V9R7"/>
<dbReference type="EMBL" id="PFAL01000007">
    <property type="protein sequence ID" value="PIR95811.1"/>
    <property type="molecule type" value="Genomic_DNA"/>
</dbReference>
<comment type="caution">
    <text evidence="1">The sequence shown here is derived from an EMBL/GenBank/DDBJ whole genome shotgun (WGS) entry which is preliminary data.</text>
</comment>
<dbReference type="Gene3D" id="3.40.50.150">
    <property type="entry name" value="Vaccinia Virus protein VP39"/>
    <property type="match status" value="1"/>
</dbReference>